<evidence type="ECO:0000313" key="1">
    <source>
        <dbReference type="EMBL" id="CAF2967349.1"/>
    </source>
</evidence>
<dbReference type="Proteomes" id="UP000675881">
    <property type="component" value="Chromosome 6"/>
</dbReference>
<dbReference type="EMBL" id="HG994585">
    <property type="protein sequence ID" value="CAF2967349.1"/>
    <property type="molecule type" value="Genomic_DNA"/>
</dbReference>
<name>A0A7R8CY55_LEPSM</name>
<gene>
    <name evidence="1" type="ORF">LSAA_11356</name>
</gene>
<sequence>MGQLRSSKIRGWERNGNVLNLNIKEEIASYKTRTVDGYDSVFDEGDPEYSLENVEEISTNLEVVNVGVKATQTHSDLQKKLSEKQEIALKKNLAGKAVRNRIIVDLKSLDSDLAPNIPTAVDLENMIFETLKLDRGIIQKVRACSGYKHLIIIRLKKELDIGIFVTHVEDEFIIRKAEGHYKGLKGSIRPNGETGREIP</sequence>
<reference evidence="1" key="1">
    <citation type="submission" date="2021-02" db="EMBL/GenBank/DDBJ databases">
        <authorList>
            <person name="Bekaert M."/>
        </authorList>
    </citation>
    <scope>NUCLEOTIDE SEQUENCE</scope>
    <source>
        <strain evidence="1">IoA-00</strain>
    </source>
</reference>
<accession>A0A7R8CY55</accession>
<evidence type="ECO:0000313" key="2">
    <source>
        <dbReference type="Proteomes" id="UP000675881"/>
    </source>
</evidence>
<dbReference type="AlphaFoldDB" id="A0A7R8CY55"/>
<organism evidence="1 2">
    <name type="scientific">Lepeophtheirus salmonis</name>
    <name type="common">Salmon louse</name>
    <name type="synonym">Caligus salmonis</name>
    <dbReference type="NCBI Taxonomy" id="72036"/>
    <lineage>
        <taxon>Eukaryota</taxon>
        <taxon>Metazoa</taxon>
        <taxon>Ecdysozoa</taxon>
        <taxon>Arthropoda</taxon>
        <taxon>Crustacea</taxon>
        <taxon>Multicrustacea</taxon>
        <taxon>Hexanauplia</taxon>
        <taxon>Copepoda</taxon>
        <taxon>Siphonostomatoida</taxon>
        <taxon>Caligidae</taxon>
        <taxon>Lepeophtheirus</taxon>
    </lineage>
</organism>
<keyword evidence="2" id="KW-1185">Reference proteome</keyword>
<proteinExistence type="predicted"/>
<protein>
    <submittedName>
        <fullName evidence="1">(salmon louse) hypothetical protein</fullName>
    </submittedName>
</protein>